<comment type="caution">
    <text evidence="8">The sequence shown here is derived from an EMBL/GenBank/DDBJ whole genome shotgun (WGS) entry which is preliminary data.</text>
</comment>
<dbReference type="RefSeq" id="WP_379821449.1">
    <property type="nucleotide sequence ID" value="NZ_JBHUMD010000026.1"/>
</dbReference>
<evidence type="ECO:0000259" key="6">
    <source>
        <dbReference type="Pfam" id="PF07980"/>
    </source>
</evidence>
<dbReference type="CDD" id="cd08977">
    <property type="entry name" value="SusD"/>
    <property type="match status" value="1"/>
</dbReference>
<evidence type="ECO:0000256" key="3">
    <source>
        <dbReference type="ARBA" id="ARBA00022729"/>
    </source>
</evidence>
<proteinExistence type="inferred from homology"/>
<keyword evidence="5" id="KW-0998">Cell outer membrane</keyword>
<evidence type="ECO:0000259" key="7">
    <source>
        <dbReference type="Pfam" id="PF14322"/>
    </source>
</evidence>
<evidence type="ECO:0000256" key="5">
    <source>
        <dbReference type="ARBA" id="ARBA00023237"/>
    </source>
</evidence>
<name>A0ABW5NVW1_9FLAO</name>
<dbReference type="Proteomes" id="UP001597480">
    <property type="component" value="Unassembled WGS sequence"/>
</dbReference>
<dbReference type="InterPro" id="IPR011990">
    <property type="entry name" value="TPR-like_helical_dom_sf"/>
</dbReference>
<dbReference type="PROSITE" id="PS51257">
    <property type="entry name" value="PROKAR_LIPOPROTEIN"/>
    <property type="match status" value="1"/>
</dbReference>
<evidence type="ECO:0000256" key="2">
    <source>
        <dbReference type="ARBA" id="ARBA00006275"/>
    </source>
</evidence>
<feature type="domain" description="SusD-like N-terminal" evidence="7">
    <location>
        <begin position="85"/>
        <end position="242"/>
    </location>
</feature>
<comment type="subcellular location">
    <subcellularLocation>
        <location evidence="1">Cell outer membrane</location>
    </subcellularLocation>
</comment>
<evidence type="ECO:0000313" key="8">
    <source>
        <dbReference type="EMBL" id="MFD2602943.1"/>
    </source>
</evidence>
<evidence type="ECO:0000256" key="4">
    <source>
        <dbReference type="ARBA" id="ARBA00023136"/>
    </source>
</evidence>
<feature type="domain" description="RagB/SusD" evidence="6">
    <location>
        <begin position="360"/>
        <end position="493"/>
    </location>
</feature>
<keyword evidence="3" id="KW-0732">Signal</keyword>
<keyword evidence="9" id="KW-1185">Reference proteome</keyword>
<dbReference type="InterPro" id="IPR012944">
    <property type="entry name" value="SusD_RagB_dom"/>
</dbReference>
<evidence type="ECO:0000256" key="1">
    <source>
        <dbReference type="ARBA" id="ARBA00004442"/>
    </source>
</evidence>
<dbReference type="SUPFAM" id="SSF48452">
    <property type="entry name" value="TPR-like"/>
    <property type="match status" value="1"/>
</dbReference>
<dbReference type="Gene3D" id="1.25.40.390">
    <property type="match status" value="1"/>
</dbReference>
<dbReference type="Pfam" id="PF14322">
    <property type="entry name" value="SusD-like_3"/>
    <property type="match status" value="1"/>
</dbReference>
<protein>
    <submittedName>
        <fullName evidence="8">RagB/SusD family nutrient uptake outer membrane protein</fullName>
    </submittedName>
</protein>
<dbReference type="InterPro" id="IPR033985">
    <property type="entry name" value="SusD-like_N"/>
</dbReference>
<comment type="similarity">
    <text evidence="2">Belongs to the SusD family.</text>
</comment>
<evidence type="ECO:0000313" key="9">
    <source>
        <dbReference type="Proteomes" id="UP001597480"/>
    </source>
</evidence>
<accession>A0ABW5NVW1</accession>
<dbReference type="EMBL" id="JBHUMD010000026">
    <property type="protein sequence ID" value="MFD2602943.1"/>
    <property type="molecule type" value="Genomic_DNA"/>
</dbReference>
<keyword evidence="4" id="KW-0472">Membrane</keyword>
<gene>
    <name evidence="8" type="ORF">ACFSR3_12815</name>
</gene>
<reference evidence="9" key="1">
    <citation type="journal article" date="2019" name="Int. J. Syst. Evol. Microbiol.">
        <title>The Global Catalogue of Microorganisms (GCM) 10K type strain sequencing project: providing services to taxonomists for standard genome sequencing and annotation.</title>
        <authorList>
            <consortium name="The Broad Institute Genomics Platform"/>
            <consortium name="The Broad Institute Genome Sequencing Center for Infectious Disease"/>
            <person name="Wu L."/>
            <person name="Ma J."/>
        </authorList>
    </citation>
    <scope>NUCLEOTIDE SEQUENCE [LARGE SCALE GENOMIC DNA]</scope>
    <source>
        <strain evidence="9">KCTC 42107</strain>
    </source>
</reference>
<dbReference type="Pfam" id="PF07980">
    <property type="entry name" value="SusD_RagB"/>
    <property type="match status" value="1"/>
</dbReference>
<sequence length="493" mass="54730">MKLNILNIKMTPAGRAIAIGIVMSSLVFISCEDDLNVDPRDSMSEEDFLKDPKNAVQLINGVYSKLLDYDMNSFSWIGITSITSDDADKGSTPGDSGTDKKKLDDLTFDATDVSFNDVWRSRYAGIYRANNAIFYLEKVNLEASLKNRLVGEAKFLRAMWYFDLVRCFGGVPVVLGNIDLNDTSTINEEVFTKKTKEEVYAQIEIDLKDAIEKLPLKSQYAPTDLGRASKGAAQALLAKAYLYQQRWQDAFDMSGEVISSGQYSLLADYAQVWREAGENGSESIFEVQATAALGINGYTDVQGPRGTPDLGWGFNTPSDNLVNAYESGDVRKDATIMFVPSVLWDGFVAPTSWTNSRYNYKAYQSSIAETWINKGMTGKNLRILKYSDILLIRAEAAFNIGNTGEATDRINEIRDRAGLDDLGTVTLAQIYKERRLEMAMEHDRWFDIVRTGQGVSAMSAVGKTFVVGKHEVFPIPQPQITVSGGKLIQNNGY</sequence>
<organism evidence="8 9">
    <name type="scientific">Flavobacterium suzhouense</name>
    <dbReference type="NCBI Taxonomy" id="1529638"/>
    <lineage>
        <taxon>Bacteria</taxon>
        <taxon>Pseudomonadati</taxon>
        <taxon>Bacteroidota</taxon>
        <taxon>Flavobacteriia</taxon>
        <taxon>Flavobacteriales</taxon>
        <taxon>Flavobacteriaceae</taxon>
        <taxon>Flavobacterium</taxon>
    </lineage>
</organism>